<evidence type="ECO:0000256" key="4">
    <source>
        <dbReference type="SAM" id="Coils"/>
    </source>
</evidence>
<evidence type="ECO:0000259" key="6">
    <source>
        <dbReference type="PROSITE" id="PS50048"/>
    </source>
</evidence>
<dbReference type="SUPFAM" id="SSF57701">
    <property type="entry name" value="Zn2/Cys6 DNA-binding domain"/>
    <property type="match status" value="1"/>
</dbReference>
<keyword evidence="4" id="KW-0175">Coiled coil</keyword>
<dbReference type="GO" id="GO:0005634">
    <property type="term" value="C:nucleus"/>
    <property type="evidence" value="ECO:0007669"/>
    <property type="project" value="UniProtKB-SubCell"/>
</dbReference>
<dbReference type="InterPro" id="IPR007219">
    <property type="entry name" value="XnlR_reg_dom"/>
</dbReference>
<dbReference type="InterPro" id="IPR036864">
    <property type="entry name" value="Zn2-C6_fun-type_DNA-bd_sf"/>
</dbReference>
<evidence type="ECO:0000256" key="1">
    <source>
        <dbReference type="ARBA" id="ARBA00004123"/>
    </source>
</evidence>
<protein>
    <recommendedName>
        <fullName evidence="6">Zn(2)-C6 fungal-type domain-containing protein</fullName>
    </recommendedName>
</protein>
<feature type="compositionally biased region" description="Low complexity" evidence="5">
    <location>
        <begin position="120"/>
        <end position="146"/>
    </location>
</feature>
<dbReference type="CDD" id="cd12148">
    <property type="entry name" value="fungal_TF_MHR"/>
    <property type="match status" value="1"/>
</dbReference>
<feature type="region of interest" description="Disordered" evidence="5">
    <location>
        <begin position="116"/>
        <end position="155"/>
    </location>
</feature>
<keyword evidence="8" id="KW-1185">Reference proteome</keyword>
<dbReference type="EMBL" id="JAACJL010000057">
    <property type="protein sequence ID" value="KAF4611610.1"/>
    <property type="molecule type" value="Genomic_DNA"/>
</dbReference>
<evidence type="ECO:0000256" key="2">
    <source>
        <dbReference type="ARBA" id="ARBA00022723"/>
    </source>
</evidence>
<evidence type="ECO:0000256" key="5">
    <source>
        <dbReference type="SAM" id="MobiDB-lite"/>
    </source>
</evidence>
<dbReference type="GO" id="GO:0006351">
    <property type="term" value="P:DNA-templated transcription"/>
    <property type="evidence" value="ECO:0007669"/>
    <property type="project" value="InterPro"/>
</dbReference>
<proteinExistence type="predicted"/>
<feature type="compositionally biased region" description="Basic and acidic residues" evidence="5">
    <location>
        <begin position="1"/>
        <end position="12"/>
    </location>
</feature>
<feature type="compositionally biased region" description="Polar residues" evidence="5">
    <location>
        <begin position="755"/>
        <end position="764"/>
    </location>
</feature>
<evidence type="ECO:0000313" key="7">
    <source>
        <dbReference type="EMBL" id="KAF4611610.1"/>
    </source>
</evidence>
<dbReference type="InterPro" id="IPR050613">
    <property type="entry name" value="Sec_Metabolite_Reg"/>
</dbReference>
<accession>A0A8H4VKS1</accession>
<keyword evidence="2" id="KW-0479">Metal-binding</keyword>
<evidence type="ECO:0000256" key="3">
    <source>
        <dbReference type="ARBA" id="ARBA00023242"/>
    </source>
</evidence>
<dbReference type="Proteomes" id="UP000521872">
    <property type="component" value="Unassembled WGS sequence"/>
</dbReference>
<dbReference type="Pfam" id="PF04082">
    <property type="entry name" value="Fungal_trans"/>
    <property type="match status" value="1"/>
</dbReference>
<name>A0A8H4VKS1_9AGAR</name>
<feature type="domain" description="Zn(2)-C6 fungal-type" evidence="6">
    <location>
        <begin position="24"/>
        <end position="53"/>
    </location>
</feature>
<feature type="coiled-coil region" evidence="4">
    <location>
        <begin position="71"/>
        <end position="101"/>
    </location>
</feature>
<dbReference type="SMART" id="SM00906">
    <property type="entry name" value="Fungal_trans"/>
    <property type="match status" value="1"/>
</dbReference>
<dbReference type="GO" id="GO:0008270">
    <property type="term" value="F:zinc ion binding"/>
    <property type="evidence" value="ECO:0007669"/>
    <property type="project" value="InterPro"/>
</dbReference>
<dbReference type="PROSITE" id="PS50048">
    <property type="entry name" value="ZN2_CY6_FUNGAL_2"/>
    <property type="match status" value="1"/>
</dbReference>
<dbReference type="SMART" id="SM00066">
    <property type="entry name" value="GAL4"/>
    <property type="match status" value="1"/>
</dbReference>
<gene>
    <name evidence="7" type="ORF">D9613_004519</name>
</gene>
<comment type="caution">
    <text evidence="7">The sequence shown here is derived from an EMBL/GenBank/DDBJ whole genome shotgun (WGS) entry which is preliminary data.</text>
</comment>
<keyword evidence="3" id="KW-0539">Nucleus</keyword>
<sequence>MGPGGKDKGKEAKQRKKPGRVPTSCAECRRLKLRCDRNVPCEKCVSRGCGSICPDGVLTPGKGGRLVLANTEELHERIEQMSARNRELERALRQLQEASSDQPHPLLNTELRLDTRHDLSSGPSTSSSSKSPSAPRTSPTTRRPNSQEFKAEEEEEGLHVFDHFGTLTVDRRAAYRLLGPSTRSEYLAQATIKSHRSSRPSLPRFSRRILEVAFPETELYDDVLLSDVLDLLPSQHDAQHLCDVYLEYGKFLYSPISKKELLEEILPLVYRSKQYGGFDHHHALSLLFIVFAIGTLFSPHLQAYSKEGREYYHLAKVALEFRPPVQDTTLASIQTLVHMADYIQLSDMDADTCANDSAWMYVGQAVRLGQKIGLHLNGARWQLPEEAVERRHELFWRLFVTDTWMSVHLGRQLGISRSQYDCPPPFASIGSNPETYTQWHTLFTESMHPVLETTMGPKQLPYSTILEFDLQIRNFHVPVQWRMMHDDKSDTAAIAAQEATMVRWLILSTKESALLNLHRPYFAQVIQDPPSVIQKHRYFPSVLATYRASWRLIHGLGMTWSSLPKFLSRVNLAWSHGFAAAVVMCSLATMSPPSHLSAAALSDLETVATLFNSAAVDCMPASKLAPAVYNLRRKAYEVAGLPNTHFHPRDEGPLISMQELHRLNGRTFLYTENQDGSFSAFASSTSVEPLVESRATSVTMSDVVQGDGQHQHQHQQMLDEMHQVLAQDIKEFGTRTRNSSRTMTFYDYPFKPTVSRPQRQQQHLTPPAAPIASTSTSTHPLHPAHDPPEESSSSSSMIPAQSSAPRYHPRTSIQPPPRVDSFQASRFSQTHAHHPHSHSHSNSSSSSSSVSLPMTYQHDLFNDPHHQQQPRATAIPAIASSSSSLPSTSTPYVPSSFPAWPLSTSSSMSALSSLGFQSGFSSGGSGSGSSSSVSGGGFGGFGFASGGFTLTTTPPIVLDPSWNSFIEQLGY</sequence>
<dbReference type="PANTHER" id="PTHR31001">
    <property type="entry name" value="UNCHARACTERIZED TRANSCRIPTIONAL REGULATORY PROTEIN"/>
    <property type="match status" value="1"/>
</dbReference>
<dbReference type="PANTHER" id="PTHR31001:SF56">
    <property type="entry name" value="ZN(2)-C6 FUNGAL-TYPE DOMAIN-CONTAINING PROTEIN"/>
    <property type="match status" value="1"/>
</dbReference>
<feature type="region of interest" description="Disordered" evidence="5">
    <location>
        <begin position="1"/>
        <end position="22"/>
    </location>
</feature>
<dbReference type="Gene3D" id="4.10.240.10">
    <property type="entry name" value="Zn(2)-C6 fungal-type DNA-binding domain"/>
    <property type="match status" value="1"/>
</dbReference>
<dbReference type="GO" id="GO:0000981">
    <property type="term" value="F:DNA-binding transcription factor activity, RNA polymerase II-specific"/>
    <property type="evidence" value="ECO:0007669"/>
    <property type="project" value="InterPro"/>
</dbReference>
<reference evidence="7 8" key="1">
    <citation type="submission" date="2019-12" db="EMBL/GenBank/DDBJ databases">
        <authorList>
            <person name="Floudas D."/>
            <person name="Bentzer J."/>
            <person name="Ahren D."/>
            <person name="Johansson T."/>
            <person name="Persson P."/>
            <person name="Tunlid A."/>
        </authorList>
    </citation>
    <scope>NUCLEOTIDE SEQUENCE [LARGE SCALE GENOMIC DNA]</scope>
    <source>
        <strain evidence="7 8">CBS 102.39</strain>
    </source>
</reference>
<evidence type="ECO:0000313" key="8">
    <source>
        <dbReference type="Proteomes" id="UP000521872"/>
    </source>
</evidence>
<feature type="region of interest" description="Disordered" evidence="5">
    <location>
        <begin position="733"/>
        <end position="851"/>
    </location>
</feature>
<feature type="compositionally biased region" description="Low complexity" evidence="5">
    <location>
        <begin position="790"/>
        <end position="805"/>
    </location>
</feature>
<organism evidence="7 8">
    <name type="scientific">Agrocybe pediades</name>
    <dbReference type="NCBI Taxonomy" id="84607"/>
    <lineage>
        <taxon>Eukaryota</taxon>
        <taxon>Fungi</taxon>
        <taxon>Dikarya</taxon>
        <taxon>Basidiomycota</taxon>
        <taxon>Agaricomycotina</taxon>
        <taxon>Agaricomycetes</taxon>
        <taxon>Agaricomycetidae</taxon>
        <taxon>Agaricales</taxon>
        <taxon>Agaricineae</taxon>
        <taxon>Strophariaceae</taxon>
        <taxon>Agrocybe</taxon>
    </lineage>
</organism>
<dbReference type="CDD" id="cd00067">
    <property type="entry name" value="GAL4"/>
    <property type="match status" value="1"/>
</dbReference>
<dbReference type="AlphaFoldDB" id="A0A8H4VKS1"/>
<feature type="compositionally biased region" description="Low complexity" evidence="5">
    <location>
        <begin position="840"/>
        <end position="851"/>
    </location>
</feature>
<dbReference type="InterPro" id="IPR001138">
    <property type="entry name" value="Zn2Cys6_DnaBD"/>
</dbReference>
<dbReference type="GO" id="GO:0003677">
    <property type="term" value="F:DNA binding"/>
    <property type="evidence" value="ECO:0007669"/>
    <property type="project" value="InterPro"/>
</dbReference>
<comment type="subcellular location">
    <subcellularLocation>
        <location evidence="1">Nucleus</location>
    </subcellularLocation>
</comment>
<dbReference type="PROSITE" id="PS00463">
    <property type="entry name" value="ZN2_CY6_FUNGAL_1"/>
    <property type="match status" value="1"/>
</dbReference>